<organism evidence="2 3">
    <name type="scientific">Phytoactinopolyspora halophila</name>
    <dbReference type="NCBI Taxonomy" id="1981511"/>
    <lineage>
        <taxon>Bacteria</taxon>
        <taxon>Bacillati</taxon>
        <taxon>Actinomycetota</taxon>
        <taxon>Actinomycetes</taxon>
        <taxon>Jiangellales</taxon>
        <taxon>Jiangellaceae</taxon>
        <taxon>Phytoactinopolyspora</taxon>
    </lineage>
</organism>
<keyword evidence="1" id="KW-0472">Membrane</keyword>
<feature type="transmembrane region" description="Helical" evidence="1">
    <location>
        <begin position="89"/>
        <end position="110"/>
    </location>
</feature>
<evidence type="ECO:0000313" key="2">
    <source>
        <dbReference type="EMBL" id="RAW10016.1"/>
    </source>
</evidence>
<name>A0A329QCD2_9ACTN</name>
<comment type="caution">
    <text evidence="2">The sequence shown here is derived from an EMBL/GenBank/DDBJ whole genome shotgun (WGS) entry which is preliminary data.</text>
</comment>
<feature type="transmembrane region" description="Helical" evidence="1">
    <location>
        <begin position="116"/>
        <end position="139"/>
    </location>
</feature>
<gene>
    <name evidence="2" type="ORF">DPM12_19670</name>
</gene>
<dbReference type="Pfam" id="PF11188">
    <property type="entry name" value="DUF2975"/>
    <property type="match status" value="1"/>
</dbReference>
<dbReference type="AlphaFoldDB" id="A0A329QCD2"/>
<feature type="transmembrane region" description="Helical" evidence="1">
    <location>
        <begin position="7"/>
        <end position="27"/>
    </location>
</feature>
<sequence length="167" mass="18683">MRWETKLLRFLLVAQLFALIVGCGFLYFLSLESAQNWPTLAHLRLPIYVASLIGLIPVAAAIMSMFDFLRVVDRGHQFSAHTVQILRRIRLLIAAFAAYLALGLVGFWAASGMMHATLLFAWFVTETSALFLFTVVALFERIVTAAVELRTHHGAAGEAHTDHRRPC</sequence>
<keyword evidence="3" id="KW-1185">Reference proteome</keyword>
<evidence type="ECO:0008006" key="4">
    <source>
        <dbReference type="Google" id="ProtNLM"/>
    </source>
</evidence>
<dbReference type="EMBL" id="QMIG01000031">
    <property type="protein sequence ID" value="RAW10016.1"/>
    <property type="molecule type" value="Genomic_DNA"/>
</dbReference>
<protein>
    <recommendedName>
        <fullName evidence="4">DUF2975 domain-containing protein</fullName>
    </recommendedName>
</protein>
<evidence type="ECO:0000313" key="3">
    <source>
        <dbReference type="Proteomes" id="UP000250462"/>
    </source>
</evidence>
<keyword evidence="1" id="KW-0812">Transmembrane</keyword>
<reference evidence="2 3" key="1">
    <citation type="submission" date="2018-06" db="EMBL/GenBank/DDBJ databases">
        <title>Phytoactinopolyspora halophila sp. nov., a novel halophilic actinomycete isolated from a saline soil in China.</title>
        <authorList>
            <person name="Tang S.-K."/>
        </authorList>
    </citation>
    <scope>NUCLEOTIDE SEQUENCE [LARGE SCALE GENOMIC DNA]</scope>
    <source>
        <strain evidence="2 3">YIM 96934</strain>
    </source>
</reference>
<feature type="transmembrane region" description="Helical" evidence="1">
    <location>
        <begin position="47"/>
        <end position="69"/>
    </location>
</feature>
<dbReference type="Proteomes" id="UP000250462">
    <property type="component" value="Unassembled WGS sequence"/>
</dbReference>
<accession>A0A329QCD2</accession>
<dbReference type="InterPro" id="IPR021354">
    <property type="entry name" value="DUF2975"/>
</dbReference>
<dbReference type="PROSITE" id="PS51257">
    <property type="entry name" value="PROKAR_LIPOPROTEIN"/>
    <property type="match status" value="1"/>
</dbReference>
<keyword evidence="1" id="KW-1133">Transmembrane helix</keyword>
<proteinExistence type="predicted"/>
<evidence type="ECO:0000256" key="1">
    <source>
        <dbReference type="SAM" id="Phobius"/>
    </source>
</evidence>